<proteinExistence type="predicted"/>
<keyword evidence="3" id="KW-0460">Magnesium</keyword>
<evidence type="ECO:0000256" key="2">
    <source>
        <dbReference type="ARBA" id="ARBA00022723"/>
    </source>
</evidence>
<evidence type="ECO:0000313" key="6">
    <source>
        <dbReference type="Proteomes" id="UP000249688"/>
    </source>
</evidence>
<dbReference type="Pfam" id="PF02746">
    <property type="entry name" value="MR_MLE_N"/>
    <property type="match status" value="1"/>
</dbReference>
<dbReference type="InterPro" id="IPR029065">
    <property type="entry name" value="Enolase_C-like"/>
</dbReference>
<feature type="domain" description="Mandelate racemase/muconate lactonizing enzyme C-terminal" evidence="4">
    <location>
        <begin position="146"/>
        <end position="245"/>
    </location>
</feature>
<keyword evidence="2" id="KW-0479">Metal-binding</keyword>
<accession>A0A2W7HVZ0</accession>
<comment type="cofactor">
    <cofactor evidence="1">
        <name>Mg(2+)</name>
        <dbReference type="ChEBI" id="CHEBI:18420"/>
    </cofactor>
</comment>
<dbReference type="GO" id="GO:0016052">
    <property type="term" value="P:carbohydrate catabolic process"/>
    <property type="evidence" value="ECO:0007669"/>
    <property type="project" value="TreeGrafter"/>
</dbReference>
<dbReference type="GO" id="GO:0016836">
    <property type="term" value="F:hydro-lyase activity"/>
    <property type="evidence" value="ECO:0007669"/>
    <property type="project" value="TreeGrafter"/>
</dbReference>
<evidence type="ECO:0000256" key="3">
    <source>
        <dbReference type="ARBA" id="ARBA00022842"/>
    </source>
</evidence>
<dbReference type="CDD" id="cd03316">
    <property type="entry name" value="MR_like"/>
    <property type="match status" value="1"/>
</dbReference>
<organism evidence="5 6">
    <name type="scientific">Humitalea rosea</name>
    <dbReference type="NCBI Taxonomy" id="990373"/>
    <lineage>
        <taxon>Bacteria</taxon>
        <taxon>Pseudomonadati</taxon>
        <taxon>Pseudomonadota</taxon>
        <taxon>Alphaproteobacteria</taxon>
        <taxon>Acetobacterales</taxon>
        <taxon>Roseomonadaceae</taxon>
        <taxon>Humitalea</taxon>
    </lineage>
</organism>
<dbReference type="SUPFAM" id="SSF54826">
    <property type="entry name" value="Enolase N-terminal domain-like"/>
    <property type="match status" value="1"/>
</dbReference>
<dbReference type="InterPro" id="IPR013341">
    <property type="entry name" value="Mandelate_racemase_N_dom"/>
</dbReference>
<dbReference type="InterPro" id="IPR046945">
    <property type="entry name" value="RHMD-like"/>
</dbReference>
<dbReference type="RefSeq" id="WP_111400487.1">
    <property type="nucleotide sequence ID" value="NZ_QKYU01000042.1"/>
</dbReference>
<dbReference type="AlphaFoldDB" id="A0A2W7HVZ0"/>
<dbReference type="SUPFAM" id="SSF51604">
    <property type="entry name" value="Enolase C-terminal domain-like"/>
    <property type="match status" value="1"/>
</dbReference>
<dbReference type="PANTHER" id="PTHR13794:SF58">
    <property type="entry name" value="MITOCHONDRIAL ENOLASE SUPERFAMILY MEMBER 1"/>
    <property type="match status" value="1"/>
</dbReference>
<keyword evidence="6" id="KW-1185">Reference proteome</keyword>
<dbReference type="Gene3D" id="3.20.20.120">
    <property type="entry name" value="Enolase-like C-terminal domain"/>
    <property type="match status" value="1"/>
</dbReference>
<evidence type="ECO:0000313" key="5">
    <source>
        <dbReference type="EMBL" id="PZW37704.1"/>
    </source>
</evidence>
<evidence type="ECO:0000256" key="1">
    <source>
        <dbReference type="ARBA" id="ARBA00001946"/>
    </source>
</evidence>
<gene>
    <name evidence="5" type="ORF">C8P66_1421</name>
</gene>
<sequence length="360" mass="37780">MAAGSRIRRVTAVVERLPTVGAAAGYAGLDTPSFVRCTVETEDGQAGTGVTGRFLGPEVAALLSRGVDEALRGSDARVIEAIGALLTARFNPRGATGVFVSALSALDMALWDLRARSLGEPLWRLLGGARSAVPCYATIGLPGYSEDELTAVCKGAIDAGFRGVKMLVAAGGRDVEQDMRRVQAVRDAIGPHAPLMLDANCGMSVADAKRLALRVEECDIAWFEEPVFHNDLEALASLRRAVRIPIAAGQMVQSLGWFRDALARGAIDWVQPNAAFCGGISAMLRILALAEAHGTPTAHAGGWDIANAAVMAGHAHGGLLEMHGAQKALRARLSEDMQPVAGMMALPDRPGIGFAFHPMA</sequence>
<name>A0A2W7HVZ0_9PROT</name>
<dbReference type="Proteomes" id="UP000249688">
    <property type="component" value="Unassembled WGS sequence"/>
</dbReference>
<reference evidence="5 6" key="1">
    <citation type="submission" date="2018-06" db="EMBL/GenBank/DDBJ databases">
        <title>Genomic Encyclopedia of Archaeal and Bacterial Type Strains, Phase II (KMG-II): from individual species to whole genera.</title>
        <authorList>
            <person name="Goeker M."/>
        </authorList>
    </citation>
    <scope>NUCLEOTIDE SEQUENCE [LARGE SCALE GENOMIC DNA]</scope>
    <source>
        <strain evidence="5 6">DSM 24525</strain>
    </source>
</reference>
<dbReference type="InterPro" id="IPR013342">
    <property type="entry name" value="Mandelate_racemase_C"/>
</dbReference>
<evidence type="ECO:0000259" key="4">
    <source>
        <dbReference type="SMART" id="SM00922"/>
    </source>
</evidence>
<dbReference type="SMART" id="SM00922">
    <property type="entry name" value="MR_MLE"/>
    <property type="match status" value="1"/>
</dbReference>
<dbReference type="Pfam" id="PF13378">
    <property type="entry name" value="MR_MLE_C"/>
    <property type="match status" value="1"/>
</dbReference>
<comment type="caution">
    <text evidence="5">The sequence shown here is derived from an EMBL/GenBank/DDBJ whole genome shotgun (WGS) entry which is preliminary data.</text>
</comment>
<dbReference type="GO" id="GO:0000287">
    <property type="term" value="F:magnesium ion binding"/>
    <property type="evidence" value="ECO:0007669"/>
    <property type="project" value="UniProtKB-ARBA"/>
</dbReference>
<dbReference type="Gene3D" id="3.30.390.10">
    <property type="entry name" value="Enolase-like, N-terminal domain"/>
    <property type="match status" value="1"/>
</dbReference>
<dbReference type="EMBL" id="QKYU01000042">
    <property type="protein sequence ID" value="PZW37704.1"/>
    <property type="molecule type" value="Genomic_DNA"/>
</dbReference>
<dbReference type="OrthoDB" id="5290054at2"/>
<dbReference type="PROSITE" id="PS00908">
    <property type="entry name" value="MR_MLE_1"/>
    <property type="match status" value="1"/>
</dbReference>
<dbReference type="InterPro" id="IPR036849">
    <property type="entry name" value="Enolase-like_C_sf"/>
</dbReference>
<dbReference type="InterPro" id="IPR018110">
    <property type="entry name" value="Mandel_Rmase/mucon_lact_enz_CS"/>
</dbReference>
<dbReference type="PANTHER" id="PTHR13794">
    <property type="entry name" value="ENOLASE SUPERFAMILY, MANDELATE RACEMASE"/>
    <property type="match status" value="1"/>
</dbReference>
<dbReference type="InterPro" id="IPR029017">
    <property type="entry name" value="Enolase-like_N"/>
</dbReference>
<protein>
    <submittedName>
        <fullName evidence="5">L-alanine-DL-glutamate epimerase-like enolase superfamily enzyme</fullName>
    </submittedName>
</protein>
<dbReference type="GO" id="GO:0009063">
    <property type="term" value="P:amino acid catabolic process"/>
    <property type="evidence" value="ECO:0007669"/>
    <property type="project" value="InterPro"/>
</dbReference>